<sequence>MIARYVLTYLQLPLFPTYKMGAFPRKDSFSQTAYHANKVFLSSIPPANLIFNQKHTNYLLMVNKLPQFKKADAKRPCAGWPLVSAVYF</sequence>
<evidence type="ECO:0000313" key="1">
    <source>
        <dbReference type="EMBL" id="OAT72019.1"/>
    </source>
</evidence>
<accession>A0A1B7KPY0</accession>
<dbReference type="AlphaFoldDB" id="A0A1B7KPY0"/>
<evidence type="ECO:0000313" key="2">
    <source>
        <dbReference type="Proteomes" id="UP000078290"/>
    </source>
</evidence>
<gene>
    <name evidence="1" type="ORF">A7K69_11485</name>
</gene>
<dbReference type="EMBL" id="LXMA01000038">
    <property type="protein sequence ID" value="OAT72019.1"/>
    <property type="molecule type" value="Genomic_DNA"/>
</dbReference>
<comment type="caution">
    <text evidence="1">The sequence shown here is derived from an EMBL/GenBank/DDBJ whole genome shotgun (WGS) entry which is preliminary data.</text>
</comment>
<protein>
    <submittedName>
        <fullName evidence="1">Uncharacterized protein</fullName>
    </submittedName>
</protein>
<organism evidence="1 2">
    <name type="scientific">Parageobacillus thermoglucosidasius</name>
    <name type="common">Geobacillus thermoglucosidasius</name>
    <dbReference type="NCBI Taxonomy" id="1426"/>
    <lineage>
        <taxon>Bacteria</taxon>
        <taxon>Bacillati</taxon>
        <taxon>Bacillota</taxon>
        <taxon>Bacilli</taxon>
        <taxon>Bacillales</taxon>
        <taxon>Anoxybacillaceae</taxon>
        <taxon>Parageobacillus</taxon>
    </lineage>
</organism>
<reference evidence="2" key="1">
    <citation type="submission" date="2016-05" db="EMBL/GenBank/DDBJ databases">
        <authorList>
            <person name="Wang W."/>
            <person name="Zhu L."/>
        </authorList>
    </citation>
    <scope>NUCLEOTIDE SEQUENCE [LARGE SCALE GENOMIC DNA]</scope>
    <source>
        <strain evidence="2">W-2</strain>
    </source>
</reference>
<name>A0A1B7KPY0_PARTM</name>
<proteinExistence type="predicted"/>
<dbReference type="Proteomes" id="UP000078290">
    <property type="component" value="Unassembled WGS sequence"/>
</dbReference>